<evidence type="ECO:0000313" key="2">
    <source>
        <dbReference type="Proteomes" id="UP000055024"/>
    </source>
</evidence>
<feature type="non-terminal residue" evidence="1">
    <location>
        <position position="63"/>
    </location>
</feature>
<sequence>MEIIFNSLPVHDSNELLLNEHDEKSLPHLECNLTSFVASIKNADALKVYEFCCSHNFELNSKD</sequence>
<reference evidence="1 2" key="1">
    <citation type="submission" date="2015-01" db="EMBL/GenBank/DDBJ databases">
        <title>Evolution of Trichinella species and genotypes.</title>
        <authorList>
            <person name="Korhonen P.K."/>
            <person name="Edoardo P."/>
            <person name="Giuseppe L.R."/>
            <person name="Gasser R.B."/>
        </authorList>
    </citation>
    <scope>NUCLEOTIDE SEQUENCE [LARGE SCALE GENOMIC DNA]</scope>
    <source>
        <strain evidence="1">ISS1029</strain>
    </source>
</reference>
<dbReference type="Proteomes" id="UP000055024">
    <property type="component" value="Unassembled WGS sequence"/>
</dbReference>
<keyword evidence="2" id="KW-1185">Reference proteome</keyword>
<proteinExistence type="predicted"/>
<dbReference type="EMBL" id="JYDP01000021">
    <property type="protein sequence ID" value="KRZ14841.1"/>
    <property type="molecule type" value="Genomic_DNA"/>
</dbReference>
<dbReference type="STRING" id="268475.A0A0V1HW94"/>
<comment type="caution">
    <text evidence="1">The sequence shown here is derived from an EMBL/GenBank/DDBJ whole genome shotgun (WGS) entry which is preliminary data.</text>
</comment>
<name>A0A0V1HW94_9BILA</name>
<organism evidence="1 2">
    <name type="scientific">Trichinella zimbabwensis</name>
    <dbReference type="NCBI Taxonomy" id="268475"/>
    <lineage>
        <taxon>Eukaryota</taxon>
        <taxon>Metazoa</taxon>
        <taxon>Ecdysozoa</taxon>
        <taxon>Nematoda</taxon>
        <taxon>Enoplea</taxon>
        <taxon>Dorylaimia</taxon>
        <taxon>Trichinellida</taxon>
        <taxon>Trichinellidae</taxon>
        <taxon>Trichinella</taxon>
    </lineage>
</organism>
<gene>
    <name evidence="1" type="ORF">T11_14918</name>
</gene>
<dbReference type="AlphaFoldDB" id="A0A0V1HW94"/>
<accession>A0A0V1HW94</accession>
<protein>
    <submittedName>
        <fullName evidence="1">Uncharacterized protein</fullName>
    </submittedName>
</protein>
<evidence type="ECO:0000313" key="1">
    <source>
        <dbReference type="EMBL" id="KRZ14841.1"/>
    </source>
</evidence>